<accession>A0A8T5UYB7</accession>
<keyword evidence="2" id="KW-1185">Reference proteome</keyword>
<dbReference type="Proteomes" id="UP000825933">
    <property type="component" value="Unassembled WGS sequence"/>
</dbReference>
<evidence type="ECO:0000313" key="1">
    <source>
        <dbReference type="EMBL" id="MBZ2164571.1"/>
    </source>
</evidence>
<dbReference type="InterPro" id="IPR036513">
    <property type="entry name" value="STAS_dom_sf"/>
</dbReference>
<proteinExistence type="predicted"/>
<dbReference type="RefSeq" id="WP_223790254.1">
    <property type="nucleotide sequence ID" value="NZ_JAIOUQ010000002.1"/>
</dbReference>
<sequence>MITKMSESKGNILGFKMIGDISKEDYKILVPEVQALVDKEGSISLLMDITQFKWEDIDAWGADFNFGRTYRKKINKMAVVGDKTWEKCITNLAEPFYSIEAKFFNPDDIKDAWKWLKE</sequence>
<reference evidence="2" key="1">
    <citation type="journal article" date="2022" name="Microbiol. Resour. Announc.">
        <title>Draft Genome Sequence of a Methanogenic Archaeon from West Spitsbergen Permafrost.</title>
        <authorList>
            <person name="Trubitsyn V."/>
            <person name="Rivkina E."/>
            <person name="Shcherbakova V."/>
        </authorList>
    </citation>
    <scope>NUCLEOTIDE SEQUENCE [LARGE SCALE GENOMIC DNA]</scope>
    <source>
        <strain evidence="2">VT</strain>
    </source>
</reference>
<dbReference type="Gene3D" id="3.40.50.10600">
    <property type="entry name" value="SpoIIaa-like domains"/>
    <property type="match status" value="1"/>
</dbReference>
<dbReference type="EMBL" id="JAIOUQ010000002">
    <property type="protein sequence ID" value="MBZ2164571.1"/>
    <property type="molecule type" value="Genomic_DNA"/>
</dbReference>
<evidence type="ECO:0000313" key="2">
    <source>
        <dbReference type="Proteomes" id="UP000825933"/>
    </source>
</evidence>
<name>A0A8T5UYB7_9EURY</name>
<dbReference type="Pfam" id="PF11964">
    <property type="entry name" value="SpoIIAA-like"/>
    <property type="match status" value="1"/>
</dbReference>
<protein>
    <submittedName>
        <fullName evidence="1">STAS/SEC14 domain-containing protein</fullName>
    </submittedName>
</protein>
<dbReference type="InterPro" id="IPR038396">
    <property type="entry name" value="SpoIIAA-like_sf"/>
</dbReference>
<gene>
    <name evidence="1" type="ORF">K8N75_00685</name>
</gene>
<comment type="caution">
    <text evidence="1">The sequence shown here is derived from an EMBL/GenBank/DDBJ whole genome shotgun (WGS) entry which is preliminary data.</text>
</comment>
<dbReference type="SUPFAM" id="SSF52091">
    <property type="entry name" value="SpoIIaa-like"/>
    <property type="match status" value="1"/>
</dbReference>
<dbReference type="InterPro" id="IPR021866">
    <property type="entry name" value="SpoIIAA-like"/>
</dbReference>
<dbReference type="AlphaFoldDB" id="A0A8T5UYB7"/>
<organism evidence="1 2">
    <name type="scientific">Methanobacterium spitsbergense</name>
    <dbReference type="NCBI Taxonomy" id="2874285"/>
    <lineage>
        <taxon>Archaea</taxon>
        <taxon>Methanobacteriati</taxon>
        <taxon>Methanobacteriota</taxon>
        <taxon>Methanomada group</taxon>
        <taxon>Methanobacteria</taxon>
        <taxon>Methanobacteriales</taxon>
        <taxon>Methanobacteriaceae</taxon>
        <taxon>Methanobacterium</taxon>
    </lineage>
</organism>